<feature type="compositionally biased region" description="Basic and acidic residues" evidence="1">
    <location>
        <begin position="26"/>
        <end position="35"/>
    </location>
</feature>
<organism evidence="2 3">
    <name type="scientific">Eleusine coracana subsp. coracana</name>
    <dbReference type="NCBI Taxonomy" id="191504"/>
    <lineage>
        <taxon>Eukaryota</taxon>
        <taxon>Viridiplantae</taxon>
        <taxon>Streptophyta</taxon>
        <taxon>Embryophyta</taxon>
        <taxon>Tracheophyta</taxon>
        <taxon>Spermatophyta</taxon>
        <taxon>Magnoliopsida</taxon>
        <taxon>Liliopsida</taxon>
        <taxon>Poales</taxon>
        <taxon>Poaceae</taxon>
        <taxon>PACMAD clade</taxon>
        <taxon>Chloridoideae</taxon>
        <taxon>Cynodonteae</taxon>
        <taxon>Eleusininae</taxon>
        <taxon>Eleusine</taxon>
    </lineage>
</organism>
<comment type="caution">
    <text evidence="2">The sequence shown here is derived from an EMBL/GenBank/DDBJ whole genome shotgun (WGS) entry which is preliminary data.</text>
</comment>
<dbReference type="EMBL" id="BQKI01000018">
    <property type="protein sequence ID" value="GJN11205.1"/>
    <property type="molecule type" value="Genomic_DNA"/>
</dbReference>
<evidence type="ECO:0000256" key="1">
    <source>
        <dbReference type="SAM" id="MobiDB-lite"/>
    </source>
</evidence>
<sequence length="102" mass="10878">MGVSSSAPCPPRGHATAPPRKGGQRIGEHDEEGAPPKRHAPRALLRRGEPLRPLSQPSRGLTGGGDRRVWRGGLAGARKKAQRGRSGGAGGRSWMRPENHRI</sequence>
<evidence type="ECO:0000313" key="3">
    <source>
        <dbReference type="Proteomes" id="UP001054889"/>
    </source>
</evidence>
<accession>A0AAV5DLZ9</accession>
<keyword evidence="3" id="KW-1185">Reference proteome</keyword>
<feature type="region of interest" description="Disordered" evidence="1">
    <location>
        <begin position="1"/>
        <end position="102"/>
    </location>
</feature>
<gene>
    <name evidence="2" type="primary">ga29378</name>
    <name evidence="2" type="ORF">PR202_ga29378</name>
</gene>
<proteinExistence type="predicted"/>
<name>A0AAV5DLZ9_ELECO</name>
<dbReference type="AlphaFoldDB" id="A0AAV5DLZ9"/>
<feature type="compositionally biased region" description="Basic residues" evidence="1">
    <location>
        <begin position="36"/>
        <end position="45"/>
    </location>
</feature>
<protein>
    <submittedName>
        <fullName evidence="2">Uncharacterized protein</fullName>
    </submittedName>
</protein>
<dbReference type="Proteomes" id="UP001054889">
    <property type="component" value="Unassembled WGS sequence"/>
</dbReference>
<reference evidence="2" key="2">
    <citation type="submission" date="2021-12" db="EMBL/GenBank/DDBJ databases">
        <title>Resequencing data analysis of finger millet.</title>
        <authorList>
            <person name="Hatakeyama M."/>
            <person name="Aluri S."/>
            <person name="Balachadran M.T."/>
            <person name="Sivarajan S.R."/>
            <person name="Poveda L."/>
            <person name="Shimizu-Inatsugi R."/>
            <person name="Schlapbach R."/>
            <person name="Sreeman S.M."/>
            <person name="Shimizu K.K."/>
        </authorList>
    </citation>
    <scope>NUCLEOTIDE SEQUENCE</scope>
</reference>
<evidence type="ECO:0000313" key="2">
    <source>
        <dbReference type="EMBL" id="GJN11205.1"/>
    </source>
</evidence>
<reference evidence="2" key="1">
    <citation type="journal article" date="2018" name="DNA Res.">
        <title>Multiple hybrid de novo genome assembly of finger millet, an orphan allotetraploid crop.</title>
        <authorList>
            <person name="Hatakeyama M."/>
            <person name="Aluri S."/>
            <person name="Balachadran M.T."/>
            <person name="Sivarajan S.R."/>
            <person name="Patrignani A."/>
            <person name="Gruter S."/>
            <person name="Poveda L."/>
            <person name="Shimizu-Inatsugi R."/>
            <person name="Baeten J."/>
            <person name="Francoijs K.J."/>
            <person name="Nataraja K.N."/>
            <person name="Reddy Y.A.N."/>
            <person name="Phadnis S."/>
            <person name="Ravikumar R.L."/>
            <person name="Schlapbach R."/>
            <person name="Sreeman S.M."/>
            <person name="Shimizu K.K."/>
        </authorList>
    </citation>
    <scope>NUCLEOTIDE SEQUENCE</scope>
</reference>